<keyword evidence="2" id="KW-0732">Signal</keyword>
<dbReference type="STRING" id="52.CMC5_034020"/>
<feature type="signal peptide" evidence="2">
    <location>
        <begin position="1"/>
        <end position="17"/>
    </location>
</feature>
<protein>
    <recommendedName>
        <fullName evidence="5">PEGA domain-containing protein</fullName>
    </recommendedName>
</protein>
<keyword evidence="1" id="KW-0812">Transmembrane</keyword>
<dbReference type="EMBL" id="CP012159">
    <property type="protein sequence ID" value="AKT39254.1"/>
    <property type="molecule type" value="Genomic_DNA"/>
</dbReference>
<gene>
    <name evidence="3" type="ORF">CMC5_034020</name>
</gene>
<dbReference type="AlphaFoldDB" id="A0A0K1EEH3"/>
<dbReference type="OrthoDB" id="5512627at2"/>
<name>A0A0K1EEH3_CHOCO</name>
<keyword evidence="4" id="KW-1185">Reference proteome</keyword>
<evidence type="ECO:0000313" key="4">
    <source>
        <dbReference type="Proteomes" id="UP000067626"/>
    </source>
</evidence>
<proteinExistence type="predicted"/>
<feature type="chain" id="PRO_5005459304" description="PEGA domain-containing protein" evidence="2">
    <location>
        <begin position="18"/>
        <end position="272"/>
    </location>
</feature>
<accession>A0A0K1EEH3</accession>
<feature type="transmembrane region" description="Helical" evidence="1">
    <location>
        <begin position="220"/>
        <end position="244"/>
    </location>
</feature>
<dbReference type="Proteomes" id="UP000067626">
    <property type="component" value="Chromosome"/>
</dbReference>
<evidence type="ECO:0000256" key="1">
    <source>
        <dbReference type="SAM" id="Phobius"/>
    </source>
</evidence>
<evidence type="ECO:0000256" key="2">
    <source>
        <dbReference type="SAM" id="SignalP"/>
    </source>
</evidence>
<evidence type="ECO:0000313" key="3">
    <source>
        <dbReference type="EMBL" id="AKT39254.1"/>
    </source>
</evidence>
<dbReference type="KEGG" id="ccro:CMC5_034020"/>
<keyword evidence="1" id="KW-0472">Membrane</keyword>
<feature type="transmembrane region" description="Helical" evidence="1">
    <location>
        <begin position="171"/>
        <end position="193"/>
    </location>
</feature>
<evidence type="ECO:0008006" key="5">
    <source>
        <dbReference type="Google" id="ProtNLM"/>
    </source>
</evidence>
<organism evidence="3 4">
    <name type="scientific">Chondromyces crocatus</name>
    <dbReference type="NCBI Taxonomy" id="52"/>
    <lineage>
        <taxon>Bacteria</taxon>
        <taxon>Pseudomonadati</taxon>
        <taxon>Myxococcota</taxon>
        <taxon>Polyangia</taxon>
        <taxon>Polyangiales</taxon>
        <taxon>Polyangiaceae</taxon>
        <taxon>Chondromyces</taxon>
    </lineage>
</organism>
<dbReference type="Gene3D" id="2.60.40.1120">
    <property type="entry name" value="Carboxypeptidase-like, regulatory domain"/>
    <property type="match status" value="1"/>
</dbReference>
<keyword evidence="1" id="KW-1133">Transmembrane helix</keyword>
<reference evidence="3 4" key="1">
    <citation type="submission" date="2015-07" db="EMBL/GenBank/DDBJ databases">
        <title>Genome analysis of myxobacterium Chondromyces crocatus Cm c5 reveals a high potential for natural compound synthesis and the genetic basis for the loss of fruiting body formation.</title>
        <authorList>
            <person name="Zaburannyi N."/>
            <person name="Bunk B."/>
            <person name="Maier J."/>
            <person name="Overmann J."/>
            <person name="Mueller R."/>
        </authorList>
    </citation>
    <scope>NUCLEOTIDE SEQUENCE [LARGE SCALE GENOMIC DNA]</scope>
    <source>
        <strain evidence="3 4">Cm c5</strain>
    </source>
</reference>
<dbReference type="RefSeq" id="WP_050431377.1">
    <property type="nucleotide sequence ID" value="NZ_CP012159.1"/>
</dbReference>
<sequence length="272" mass="28254">MALGVALALSSVQVAAAAESDESDACVSSYENSQQLRRNQDLVHAKAELRLCLGTCPRLLARDCERWLKEVEPQIGRVTPSIVDDEGHAVEGATLLIDGEPVRIDRQGAVEVNPGRHTIRAESPGLQASEQEVEVKAGERAPLTLTLTRPPRPQVPPPVAPPPVVVSSTPVLGLTLGGAGLLGLGVGGALAVFGHLERSSLLDECAPFCKQAEADAVRRLWIAGGVSAGVGAVLLGVGMGLILAKPSEEARVIQPVAHILPGSASLGVLGRF</sequence>